<sequence>MAITVPGLSLSILRQETTVRAGRPLLISGRFTAFGMGLPAFIRVFLEGPSYDPQIRSFDAFASPFSGDYSINVIPEKDGRYNVFSQAFPPPLLPTGPPFPEPILLPPPFAESTHPPIAVGVPVDAGVDALMPDGTSRFLPAPPMAPIEVSPVIAITVPGAPPAPRLVPFLPPFPGAVPAPPAAPPAAPPVPAVTRAAIDEIAFEPPSVTSGQDATGRMVWRNTGDTTGQFHAALSLVDPLGIPYGPLQVNERISAAPQVPMLLNLRLNTEGLPPGVYGVLGELYDPETGQRVASRALPGRLAVVAVEVPALLPPPPPPEAPLPPPPELPEVPVVPTAEMLGEPSFNLPRQLTVGQAWSGSVGMPTFGQAPYFLDARLILSDPGGFETGVSRVAGVIQPGETVLVPVSFDTFGYQPGDYGIILRVIDEDGFLLLDFPLGLLTMVAVALEVLPEVALPAPEEVLSLVPTADMLGIPAVVAPATIELGQLWQGDITIPTSYPARLPEVPTLPSYPLNLALDLESPTGVRYPVGQAQPSLTPGKTITMPFQLDTGVLGETGGYNVFAEVTDLAGN</sequence>
<reference evidence="1" key="1">
    <citation type="journal article" date="2015" name="Nature">
        <title>Complex archaea that bridge the gap between prokaryotes and eukaryotes.</title>
        <authorList>
            <person name="Spang A."/>
            <person name="Saw J.H."/>
            <person name="Jorgensen S.L."/>
            <person name="Zaremba-Niedzwiedzka K."/>
            <person name="Martijn J."/>
            <person name="Lind A.E."/>
            <person name="van Eijk R."/>
            <person name="Schleper C."/>
            <person name="Guy L."/>
            <person name="Ettema T.J."/>
        </authorList>
    </citation>
    <scope>NUCLEOTIDE SEQUENCE</scope>
</reference>
<gene>
    <name evidence="1" type="ORF">LCGC14_1341260</name>
</gene>
<dbReference type="EMBL" id="LAZR01008207">
    <property type="protein sequence ID" value="KKM80297.1"/>
    <property type="molecule type" value="Genomic_DNA"/>
</dbReference>
<protein>
    <submittedName>
        <fullName evidence="1">Uncharacterized protein</fullName>
    </submittedName>
</protein>
<proteinExistence type="predicted"/>
<dbReference type="AlphaFoldDB" id="A0A0F9NG02"/>
<accession>A0A0F9NG02</accession>
<name>A0A0F9NG02_9ZZZZ</name>
<comment type="caution">
    <text evidence="1">The sequence shown here is derived from an EMBL/GenBank/DDBJ whole genome shotgun (WGS) entry which is preliminary data.</text>
</comment>
<feature type="non-terminal residue" evidence="1">
    <location>
        <position position="571"/>
    </location>
</feature>
<evidence type="ECO:0000313" key="1">
    <source>
        <dbReference type="EMBL" id="KKM80297.1"/>
    </source>
</evidence>
<organism evidence="1">
    <name type="scientific">marine sediment metagenome</name>
    <dbReference type="NCBI Taxonomy" id="412755"/>
    <lineage>
        <taxon>unclassified sequences</taxon>
        <taxon>metagenomes</taxon>
        <taxon>ecological metagenomes</taxon>
    </lineage>
</organism>